<evidence type="ECO:0000313" key="1">
    <source>
        <dbReference type="EMBL" id="GBE59574.1"/>
    </source>
</evidence>
<name>A0A2H6K992_9APIC</name>
<protein>
    <submittedName>
        <fullName evidence="1">Probable serine threonine-kinase kinX, putative</fullName>
    </submittedName>
</protein>
<reference evidence="1 2" key="1">
    <citation type="journal article" date="2017" name="BMC Genomics">
        <title>Whole-genome assembly of Babesia ovata and comparative genomics between closely related pathogens.</title>
        <authorList>
            <person name="Yamagishi J."/>
            <person name="Asada M."/>
            <person name="Hakimi H."/>
            <person name="Tanaka T.Q."/>
            <person name="Sugimoto C."/>
            <person name="Kawazu S."/>
        </authorList>
    </citation>
    <scope>NUCLEOTIDE SEQUENCE [LARGE SCALE GENOMIC DNA]</scope>
    <source>
        <strain evidence="1 2">Miyake</strain>
    </source>
</reference>
<dbReference type="Proteomes" id="UP000236319">
    <property type="component" value="Unassembled WGS sequence"/>
</dbReference>
<keyword evidence="1" id="KW-0808">Transferase</keyword>
<evidence type="ECO:0000313" key="2">
    <source>
        <dbReference type="Proteomes" id="UP000236319"/>
    </source>
</evidence>
<sequence>MVYDSLTDAPRDFREGIDWLVALKGTDAEKNLAALGAAAYRFLSEKPDDSNQLPAYKKVELITKEFLEQEGLKNRRPIKLMLSRFNTPRDEKPDSIAPFFGDFDGRVDGEYANEWRITAENIAARLTKSVNACEKFLKDIQVPGKYKSAYSSEATWSGSCSKKPEECAAVFVGIAPMLYTGLVSLWEATDADTFEWLPSRAQKDLEALLKALRYAKPECRSKMRRSDVVKALSGVGIDVLDTLHLFADFWAIYGSGNEGPVGVESVKAEEHVEAGESAENLRC</sequence>
<comment type="caution">
    <text evidence="1">The sequence shown here is derived from an EMBL/GenBank/DDBJ whole genome shotgun (WGS) entry which is preliminary data.</text>
</comment>
<keyword evidence="1" id="KW-0418">Kinase</keyword>
<organism evidence="1 2">
    <name type="scientific">Babesia ovata</name>
    <dbReference type="NCBI Taxonomy" id="189622"/>
    <lineage>
        <taxon>Eukaryota</taxon>
        <taxon>Sar</taxon>
        <taxon>Alveolata</taxon>
        <taxon>Apicomplexa</taxon>
        <taxon>Aconoidasida</taxon>
        <taxon>Piroplasmida</taxon>
        <taxon>Babesiidae</taxon>
        <taxon>Babesia</taxon>
    </lineage>
</organism>
<dbReference type="GO" id="GO:0016301">
    <property type="term" value="F:kinase activity"/>
    <property type="evidence" value="ECO:0007669"/>
    <property type="project" value="UniProtKB-KW"/>
</dbReference>
<dbReference type="GeneID" id="39873344"/>
<dbReference type="RefSeq" id="XP_028865817.1">
    <property type="nucleotide sequence ID" value="XM_029009984.1"/>
</dbReference>
<dbReference type="AlphaFoldDB" id="A0A2H6K992"/>
<dbReference type="EMBL" id="BDSA01000001">
    <property type="protein sequence ID" value="GBE59574.1"/>
    <property type="molecule type" value="Genomic_DNA"/>
</dbReference>
<dbReference type="OrthoDB" id="10397787at2759"/>
<dbReference type="VEuPathDB" id="PiroplasmaDB:BOVATA_010670"/>
<gene>
    <name evidence="1" type="ORF">BOVATA_010670</name>
</gene>
<keyword evidence="2" id="KW-1185">Reference proteome</keyword>
<accession>A0A2H6K992</accession>
<proteinExistence type="predicted"/>